<organism evidence="12 13">
    <name type="scientific">Chloropicon roscoffensis</name>
    <dbReference type="NCBI Taxonomy" id="1461544"/>
    <lineage>
        <taxon>Eukaryota</taxon>
        <taxon>Viridiplantae</taxon>
        <taxon>Chlorophyta</taxon>
        <taxon>Chloropicophyceae</taxon>
        <taxon>Chloropicales</taxon>
        <taxon>Chloropicaceae</taxon>
        <taxon>Chloropicon</taxon>
    </lineage>
</organism>
<keyword evidence="4" id="KW-0963">Cytoplasm</keyword>
<name>A0AAX4PGD0_9CHLO</name>
<dbReference type="Gene3D" id="3.20.20.70">
    <property type="entry name" value="Aldolase class I"/>
    <property type="match status" value="1"/>
</dbReference>
<dbReference type="GO" id="GO:0008173">
    <property type="term" value="F:RNA methyltransferase activity"/>
    <property type="evidence" value="ECO:0007669"/>
    <property type="project" value="InterPro"/>
</dbReference>
<dbReference type="CDD" id="cd01335">
    <property type="entry name" value="Radical_SAM"/>
    <property type="match status" value="1"/>
</dbReference>
<dbReference type="Pfam" id="PF04055">
    <property type="entry name" value="Radical_SAM"/>
    <property type="match status" value="1"/>
</dbReference>
<dbReference type="InterPro" id="IPR013785">
    <property type="entry name" value="Aldolase_TIM"/>
</dbReference>
<dbReference type="SFLD" id="SFLDS00029">
    <property type="entry name" value="Radical_SAM"/>
    <property type="match status" value="1"/>
</dbReference>
<evidence type="ECO:0000256" key="9">
    <source>
        <dbReference type="ARBA" id="ARBA00023004"/>
    </source>
</evidence>
<evidence type="ECO:0000256" key="4">
    <source>
        <dbReference type="ARBA" id="ARBA00022490"/>
    </source>
</evidence>
<dbReference type="EMBL" id="CP151512">
    <property type="protein sequence ID" value="WZN65380.1"/>
    <property type="molecule type" value="Genomic_DNA"/>
</dbReference>
<dbReference type="Proteomes" id="UP001472866">
    <property type="component" value="Chromosome 12"/>
</dbReference>
<dbReference type="InterPro" id="IPR040072">
    <property type="entry name" value="Methyltransferase_A"/>
</dbReference>
<dbReference type="PROSITE" id="PS51918">
    <property type="entry name" value="RADICAL_SAM"/>
    <property type="match status" value="1"/>
</dbReference>
<evidence type="ECO:0000256" key="2">
    <source>
        <dbReference type="ARBA" id="ARBA00004496"/>
    </source>
</evidence>
<dbReference type="GO" id="GO:0030488">
    <property type="term" value="P:tRNA methylation"/>
    <property type="evidence" value="ECO:0007669"/>
    <property type="project" value="TreeGrafter"/>
</dbReference>
<evidence type="ECO:0000313" key="12">
    <source>
        <dbReference type="EMBL" id="WZN65380.1"/>
    </source>
</evidence>
<proteinExistence type="predicted"/>
<keyword evidence="10" id="KW-0411">Iron-sulfur</keyword>
<evidence type="ECO:0000256" key="5">
    <source>
        <dbReference type="ARBA" id="ARBA00022603"/>
    </source>
</evidence>
<evidence type="ECO:0000313" key="13">
    <source>
        <dbReference type="Proteomes" id="UP001472866"/>
    </source>
</evidence>
<dbReference type="InterPro" id="IPR007197">
    <property type="entry name" value="rSAM"/>
</dbReference>
<evidence type="ECO:0000256" key="10">
    <source>
        <dbReference type="ARBA" id="ARBA00023014"/>
    </source>
</evidence>
<evidence type="ECO:0000256" key="6">
    <source>
        <dbReference type="ARBA" id="ARBA00022679"/>
    </source>
</evidence>
<reference evidence="12 13" key="1">
    <citation type="submission" date="2024-03" db="EMBL/GenBank/DDBJ databases">
        <title>Complete genome sequence of the green alga Chloropicon roscoffensis RCC1871.</title>
        <authorList>
            <person name="Lemieux C."/>
            <person name="Pombert J.-F."/>
            <person name="Otis C."/>
            <person name="Turmel M."/>
        </authorList>
    </citation>
    <scope>NUCLEOTIDE SEQUENCE [LARGE SCALE GENOMIC DNA]</scope>
    <source>
        <strain evidence="12 13">RCC1871</strain>
    </source>
</reference>
<dbReference type="GO" id="GO:0046872">
    <property type="term" value="F:metal ion binding"/>
    <property type="evidence" value="ECO:0007669"/>
    <property type="project" value="UniProtKB-KW"/>
</dbReference>
<keyword evidence="7" id="KW-0949">S-adenosyl-L-methionine</keyword>
<keyword evidence="9" id="KW-0408">Iron</keyword>
<dbReference type="SFLD" id="SFLDG01062">
    <property type="entry name" value="methyltransferase_(Class_A)"/>
    <property type="match status" value="1"/>
</dbReference>
<accession>A0AAX4PGD0</accession>
<keyword evidence="8" id="KW-0479">Metal-binding</keyword>
<dbReference type="PANTHER" id="PTHR30544:SF9">
    <property type="entry name" value="RADICAL SAM SUPERFAMILY PROTEIN"/>
    <property type="match status" value="1"/>
</dbReference>
<comment type="cofactor">
    <cofactor evidence="1">
        <name>[4Fe-4S] cluster</name>
        <dbReference type="ChEBI" id="CHEBI:49883"/>
    </cofactor>
</comment>
<evidence type="ECO:0000256" key="8">
    <source>
        <dbReference type="ARBA" id="ARBA00022723"/>
    </source>
</evidence>
<dbReference type="GO" id="GO:0005737">
    <property type="term" value="C:cytoplasm"/>
    <property type="evidence" value="ECO:0007669"/>
    <property type="project" value="UniProtKB-SubCell"/>
</dbReference>
<sequence>MTLAELEDYCEAELDEPRRRAAHVWTHMYGDNFLSRSLGGEEEGNGNDGENREFSGRFLDKMSERGVDVGAGLGLASSRTASDGTKKLVFRRDSEGGVGEVETVLIPVQGEGRKSRVTVCVSSQVGCAMGCKFCFTGLMGLEANLTAGEIVEQVVEAKRAQKGTPLPVTNIVYMGMGEPFDNYDEVVKSIRILTQGGKGYTAFSERKITVSTVGLVPEMRRFVAETDAQLAVSLHATTESQRQSIVPQNSKHGLHEIVGALEELFPLGMTSGSHGRHVLIEYVMLRGVNDAEEDAERLAGLLARVECKVNLIVFNTFEGAPFGPSNVEEVRAFRAILVKSGLVCTVRDSRGDDKMAACGQLGLGKRRRKKV</sequence>
<dbReference type="AlphaFoldDB" id="A0AAX4PGD0"/>
<dbReference type="GO" id="GO:0070475">
    <property type="term" value="P:rRNA base methylation"/>
    <property type="evidence" value="ECO:0007669"/>
    <property type="project" value="TreeGrafter"/>
</dbReference>
<dbReference type="InterPro" id="IPR058240">
    <property type="entry name" value="rSAM_sf"/>
</dbReference>
<protein>
    <submittedName>
        <fullName evidence="12">Dual-specificity RNA methyltransferase RlmN</fullName>
    </submittedName>
</protein>
<dbReference type="GO" id="GO:0051539">
    <property type="term" value="F:4 iron, 4 sulfur cluster binding"/>
    <property type="evidence" value="ECO:0007669"/>
    <property type="project" value="UniProtKB-KW"/>
</dbReference>
<feature type="domain" description="Radical SAM core" evidence="11">
    <location>
        <begin position="113"/>
        <end position="353"/>
    </location>
</feature>
<dbReference type="SFLD" id="SFLDF00275">
    <property type="entry name" value="adenosine_C2_methyltransferase"/>
    <property type="match status" value="1"/>
</dbReference>
<evidence type="ECO:0000256" key="7">
    <source>
        <dbReference type="ARBA" id="ARBA00022691"/>
    </source>
</evidence>
<evidence type="ECO:0000256" key="3">
    <source>
        <dbReference type="ARBA" id="ARBA00022485"/>
    </source>
</evidence>
<keyword evidence="5 12" id="KW-0489">Methyltransferase</keyword>
<comment type="subcellular location">
    <subcellularLocation>
        <location evidence="2">Cytoplasm</location>
    </subcellularLocation>
</comment>
<evidence type="ECO:0000259" key="11">
    <source>
        <dbReference type="PROSITE" id="PS51918"/>
    </source>
</evidence>
<keyword evidence="6" id="KW-0808">Transferase</keyword>
<evidence type="ECO:0000256" key="1">
    <source>
        <dbReference type="ARBA" id="ARBA00001966"/>
    </source>
</evidence>
<keyword evidence="13" id="KW-1185">Reference proteome</keyword>
<gene>
    <name evidence="12" type="ORF">HKI87_12g69380</name>
</gene>
<dbReference type="PANTHER" id="PTHR30544">
    <property type="entry name" value="23S RRNA METHYLTRANSFERASE"/>
    <property type="match status" value="1"/>
</dbReference>
<dbReference type="InterPro" id="IPR004383">
    <property type="entry name" value="rRNA_lsu_MTrfase_RlmN/Cfr"/>
</dbReference>
<dbReference type="SUPFAM" id="SSF102114">
    <property type="entry name" value="Radical SAM enzymes"/>
    <property type="match status" value="1"/>
</dbReference>
<keyword evidence="3" id="KW-0004">4Fe-4S</keyword>